<protein>
    <recommendedName>
        <fullName evidence="6">Gustatory receptor</fullName>
    </recommendedName>
</protein>
<dbReference type="GO" id="GO:0005886">
    <property type="term" value="C:plasma membrane"/>
    <property type="evidence" value="ECO:0007669"/>
    <property type="project" value="UniProtKB-SubCell"/>
</dbReference>
<dbReference type="InterPro" id="IPR013604">
    <property type="entry name" value="7TM_chemorcpt"/>
</dbReference>
<dbReference type="EMBL" id="MT474363">
    <property type="protein sequence ID" value="QKN21075.1"/>
    <property type="molecule type" value="mRNA"/>
</dbReference>
<evidence type="ECO:0000256" key="5">
    <source>
        <dbReference type="ARBA" id="ARBA00023136"/>
    </source>
</evidence>
<feature type="transmembrane region" description="Helical" evidence="6">
    <location>
        <begin position="193"/>
        <end position="215"/>
    </location>
</feature>
<reference evidence="7" key="1">
    <citation type="journal article" date="2020" name="Mol. Phylogenet. Evol.">
        <title>Analyses of chemosensory genes provide insight into the evolution of behavioral differences to phytochemicals in Bactrocera species.</title>
        <authorList>
            <person name="Wu Z."/>
            <person name="Cui Y."/>
            <person name="Ma J."/>
            <person name="Qu M."/>
            <person name="Lin J."/>
        </authorList>
    </citation>
    <scope>NUCLEOTIDE SEQUENCE</scope>
</reference>
<proteinExistence type="evidence at transcript level"/>
<organism evidence="7">
    <name type="scientific">Bactrocera correcta</name>
    <name type="common">Guava fruit fly</name>
    <name type="synonym">Chaetodacus correctus</name>
    <dbReference type="NCBI Taxonomy" id="47773"/>
    <lineage>
        <taxon>Eukaryota</taxon>
        <taxon>Metazoa</taxon>
        <taxon>Ecdysozoa</taxon>
        <taxon>Arthropoda</taxon>
        <taxon>Hexapoda</taxon>
        <taxon>Insecta</taxon>
        <taxon>Pterygota</taxon>
        <taxon>Neoptera</taxon>
        <taxon>Endopterygota</taxon>
        <taxon>Diptera</taxon>
        <taxon>Brachycera</taxon>
        <taxon>Muscomorpha</taxon>
        <taxon>Tephritoidea</taxon>
        <taxon>Tephritidae</taxon>
        <taxon>Bactrocera</taxon>
        <taxon>Bactrocera</taxon>
    </lineage>
</organism>
<keyword evidence="6" id="KW-0807">Transducer</keyword>
<evidence type="ECO:0000256" key="3">
    <source>
        <dbReference type="ARBA" id="ARBA00022692"/>
    </source>
</evidence>
<feature type="transmembrane region" description="Helical" evidence="6">
    <location>
        <begin position="224"/>
        <end position="242"/>
    </location>
</feature>
<evidence type="ECO:0000313" key="7">
    <source>
        <dbReference type="EMBL" id="QKN21075.1"/>
    </source>
</evidence>
<feature type="transmembrane region" description="Helical" evidence="6">
    <location>
        <begin position="100"/>
        <end position="119"/>
    </location>
</feature>
<comment type="subcellular location">
    <subcellularLocation>
        <location evidence="1 6">Cell membrane</location>
        <topology evidence="1 6">Multi-pass membrane protein</topology>
    </subcellularLocation>
</comment>
<feature type="transmembrane region" description="Helical" evidence="6">
    <location>
        <begin position="135"/>
        <end position="159"/>
    </location>
</feature>
<sequence length="432" mass="50248">MNNQRMNTPNLLLSEIKLKKRKNYDNKYSNSSLNGTLTDYSFHSTENETIERYDQQRDLRKGPLFYRDHKLLLVLFRVLAVMPIQRSSPGRMTFSWNSTATLYALIFWIFMTIIVLIVGQERIQILYTTKQFDEYIYAIIFVIYLIPHFWIPFVGWGVATEVAEYKSSWGKFQLKFYRVTGTTLQFPHLKSTIVIISIGCILCALLFLFALSFFLEGYPLWHTLAYYHIIIMINMNCALWYINSRAIKTASIALAHSFQKEILISYSADIFSKYRKLWINLSELLQSLGNAYARTYSTYCIFIFINIVIAVYGIFAEIFDHTNLSRDSYKEFGLIVDGLYCSILLFIFCDCSHNATLCVAKGIQNVLLKIDVRQINRKAKSEIDLFIFAIEMNPAIVSLKGYVNVNRELLTSFIATITVYLLVLMQFKFTLN</sequence>
<comment type="function">
    <text evidence="6">Gustatory receptor which mediates acceptance or avoidance behavior, depending on its substrates.</text>
</comment>
<dbReference type="GO" id="GO:0050909">
    <property type="term" value="P:sensory perception of taste"/>
    <property type="evidence" value="ECO:0007669"/>
    <property type="project" value="InterPro"/>
</dbReference>
<keyword evidence="3 6" id="KW-0812">Transmembrane</keyword>
<dbReference type="GO" id="GO:0007165">
    <property type="term" value="P:signal transduction"/>
    <property type="evidence" value="ECO:0007669"/>
    <property type="project" value="UniProtKB-KW"/>
</dbReference>
<keyword evidence="4 6" id="KW-1133">Transmembrane helix</keyword>
<name>A0A6M9TY82_BACCC</name>
<comment type="similarity">
    <text evidence="6">Belongs to the insect chemoreceptor superfamily. Gustatory receptor (GR) family.</text>
</comment>
<evidence type="ECO:0000256" key="6">
    <source>
        <dbReference type="RuleBase" id="RU363108"/>
    </source>
</evidence>
<evidence type="ECO:0000256" key="1">
    <source>
        <dbReference type="ARBA" id="ARBA00004651"/>
    </source>
</evidence>
<feature type="transmembrane region" description="Helical" evidence="6">
    <location>
        <begin position="296"/>
        <end position="319"/>
    </location>
</feature>
<keyword evidence="6 7" id="KW-0675">Receptor</keyword>
<evidence type="ECO:0000256" key="2">
    <source>
        <dbReference type="ARBA" id="ARBA00022475"/>
    </source>
</evidence>
<feature type="transmembrane region" description="Helical" evidence="6">
    <location>
        <begin position="409"/>
        <end position="427"/>
    </location>
</feature>
<keyword evidence="2 6" id="KW-1003">Cell membrane</keyword>
<accession>A0A6M9TY82</accession>
<keyword evidence="5 6" id="KW-0472">Membrane</keyword>
<evidence type="ECO:0000256" key="4">
    <source>
        <dbReference type="ARBA" id="ARBA00022989"/>
    </source>
</evidence>
<comment type="caution">
    <text evidence="6">Lacks conserved residue(s) required for the propagation of feature annotation.</text>
</comment>
<dbReference type="AlphaFoldDB" id="A0A6M9TY82"/>
<dbReference type="Pfam" id="PF08395">
    <property type="entry name" value="7tm_7"/>
    <property type="match status" value="1"/>
</dbReference>
<gene>
    <name evidence="7" type="primary">GR22</name>
</gene>